<gene>
    <name evidence="1" type="ORF">T10_5786</name>
</gene>
<comment type="caution">
    <text evidence="1">The sequence shown here is derived from an EMBL/GenBank/DDBJ whole genome shotgun (WGS) entry which is preliminary data.</text>
</comment>
<name>A0A0V1MJ39_9BILA</name>
<evidence type="ECO:0000313" key="2">
    <source>
        <dbReference type="Proteomes" id="UP000054843"/>
    </source>
</evidence>
<dbReference type="EMBL" id="JYDO01000088">
    <property type="protein sequence ID" value="KRZ71862.1"/>
    <property type="molecule type" value="Genomic_DNA"/>
</dbReference>
<proteinExistence type="predicted"/>
<dbReference type="Proteomes" id="UP000054843">
    <property type="component" value="Unassembled WGS sequence"/>
</dbReference>
<protein>
    <submittedName>
        <fullName evidence="1">Uncharacterized protein</fullName>
    </submittedName>
</protein>
<reference evidence="1 2" key="1">
    <citation type="submission" date="2015-01" db="EMBL/GenBank/DDBJ databases">
        <title>Evolution of Trichinella species and genotypes.</title>
        <authorList>
            <person name="Korhonen P.K."/>
            <person name="Edoardo P."/>
            <person name="Giuseppe L.R."/>
            <person name="Gasser R.B."/>
        </authorList>
    </citation>
    <scope>NUCLEOTIDE SEQUENCE [LARGE SCALE GENOMIC DNA]</scope>
    <source>
        <strain evidence="1">ISS1980</strain>
    </source>
</reference>
<keyword evidence="2" id="KW-1185">Reference proteome</keyword>
<dbReference type="AlphaFoldDB" id="A0A0V1MJ39"/>
<evidence type="ECO:0000313" key="1">
    <source>
        <dbReference type="EMBL" id="KRZ71862.1"/>
    </source>
</evidence>
<sequence length="114" mass="12460">MLFDATSTALNSSIRATAFALPSRKACLNFDHLSISMFASSSSRVDSTAWPDAFYRDPTSLEETTLPLSTWLPSRRAIHSSLVRILFPGSTSVKPTNPARRTRMLATKLLSLAG</sequence>
<accession>A0A0V1MJ39</accession>
<organism evidence="1 2">
    <name type="scientific">Trichinella papuae</name>
    <dbReference type="NCBI Taxonomy" id="268474"/>
    <lineage>
        <taxon>Eukaryota</taxon>
        <taxon>Metazoa</taxon>
        <taxon>Ecdysozoa</taxon>
        <taxon>Nematoda</taxon>
        <taxon>Enoplea</taxon>
        <taxon>Dorylaimia</taxon>
        <taxon>Trichinellida</taxon>
        <taxon>Trichinellidae</taxon>
        <taxon>Trichinella</taxon>
    </lineage>
</organism>